<proteinExistence type="predicted"/>
<keyword evidence="4" id="KW-1185">Reference proteome</keyword>
<dbReference type="AlphaFoldDB" id="A0A5C6E5W4"/>
<dbReference type="EMBL" id="SJPV01000001">
    <property type="protein sequence ID" value="TWU42519.1"/>
    <property type="molecule type" value="Genomic_DNA"/>
</dbReference>
<organism evidence="3 4">
    <name type="scientific">Novipirellula artificiosorum</name>
    <dbReference type="NCBI Taxonomy" id="2528016"/>
    <lineage>
        <taxon>Bacteria</taxon>
        <taxon>Pseudomonadati</taxon>
        <taxon>Planctomycetota</taxon>
        <taxon>Planctomycetia</taxon>
        <taxon>Pirellulales</taxon>
        <taxon>Pirellulaceae</taxon>
        <taxon>Novipirellula</taxon>
    </lineage>
</organism>
<evidence type="ECO:0000256" key="1">
    <source>
        <dbReference type="SAM" id="MobiDB-lite"/>
    </source>
</evidence>
<accession>A0A5C6E5W4</accession>
<keyword evidence="2" id="KW-0812">Transmembrane</keyword>
<comment type="caution">
    <text evidence="3">The sequence shown here is derived from an EMBL/GenBank/DDBJ whole genome shotgun (WGS) entry which is preliminary data.</text>
</comment>
<feature type="region of interest" description="Disordered" evidence="1">
    <location>
        <begin position="319"/>
        <end position="341"/>
    </location>
</feature>
<reference evidence="3 4" key="1">
    <citation type="submission" date="2019-02" db="EMBL/GenBank/DDBJ databases">
        <title>Deep-cultivation of Planctomycetes and their phenomic and genomic characterization uncovers novel biology.</title>
        <authorList>
            <person name="Wiegand S."/>
            <person name="Jogler M."/>
            <person name="Boedeker C."/>
            <person name="Pinto D."/>
            <person name="Vollmers J."/>
            <person name="Rivas-Marin E."/>
            <person name="Kohn T."/>
            <person name="Peeters S.H."/>
            <person name="Heuer A."/>
            <person name="Rast P."/>
            <person name="Oberbeckmann S."/>
            <person name="Bunk B."/>
            <person name="Jeske O."/>
            <person name="Meyerdierks A."/>
            <person name="Storesund J.E."/>
            <person name="Kallscheuer N."/>
            <person name="Luecker S."/>
            <person name="Lage O.M."/>
            <person name="Pohl T."/>
            <person name="Merkel B.J."/>
            <person name="Hornburger P."/>
            <person name="Mueller R.-W."/>
            <person name="Bruemmer F."/>
            <person name="Labrenz M."/>
            <person name="Spormann A.M."/>
            <person name="Op Den Camp H."/>
            <person name="Overmann J."/>
            <person name="Amann R."/>
            <person name="Jetten M.S.M."/>
            <person name="Mascher T."/>
            <person name="Medema M.H."/>
            <person name="Devos D.P."/>
            <person name="Kaster A.-K."/>
            <person name="Ovreas L."/>
            <person name="Rohde M."/>
            <person name="Galperin M.Y."/>
            <person name="Jogler C."/>
        </authorList>
    </citation>
    <scope>NUCLEOTIDE SEQUENCE [LARGE SCALE GENOMIC DNA]</scope>
    <source>
        <strain evidence="3 4">Poly41</strain>
    </source>
</reference>
<dbReference type="Proteomes" id="UP000319143">
    <property type="component" value="Unassembled WGS sequence"/>
</dbReference>
<sequence length="470" mass="53609">MGIGGGRNEKATMRNDKTRSDYHYLLLVAAPLVTLVTMFGIAIFSAWKSQRYCESGLQLVTGLERPMAPTALADWYDARSSKADTVKWQELEMASVAVNYLERVSNMNHRNRSLSWVPPGESSRTAERNERFATLVKPIVDQLKAMPEPGQPVWHPLDYDNLTLQSMPAPVSAVLMFEMSDAYHQGDTRRAIEAIRLGDQLLGPRSKTAIQIPQFHQQMVGRLIRLSLRDNLWSEPDLAEIQQLMSAQGDAEESWRNHVTMDALRVAPWLLDHYRGSRYRHYAHGTNPLSQDRSGEWRVVPSEAIGIVDQYTHAVQLEGQPGTADHSNSAARTLPSRFPRPWNDEPQKRFYFDQWLKMPYVDPNPDISSIGNNLPSFAQQLVDHTKDQRFTRTAIALKQYQMKFDRYPETLNELTKVGLPASAMLGSEGKPFYYRVEKQGESVTVGTLPYEIKIDPEKEAYRYHSMLLEL</sequence>
<keyword evidence="2" id="KW-0472">Membrane</keyword>
<evidence type="ECO:0000313" key="4">
    <source>
        <dbReference type="Proteomes" id="UP000319143"/>
    </source>
</evidence>
<feature type="transmembrane region" description="Helical" evidence="2">
    <location>
        <begin position="24"/>
        <end position="47"/>
    </location>
</feature>
<name>A0A5C6E5W4_9BACT</name>
<gene>
    <name evidence="3" type="ORF">Poly41_08160</name>
</gene>
<evidence type="ECO:0000256" key="2">
    <source>
        <dbReference type="SAM" id="Phobius"/>
    </source>
</evidence>
<protein>
    <submittedName>
        <fullName evidence="3">Uncharacterized protein</fullName>
    </submittedName>
</protein>
<evidence type="ECO:0000313" key="3">
    <source>
        <dbReference type="EMBL" id="TWU42519.1"/>
    </source>
</evidence>
<keyword evidence="2" id="KW-1133">Transmembrane helix</keyword>